<evidence type="ECO:0000313" key="7">
    <source>
        <dbReference type="Proteomes" id="UP000819052"/>
    </source>
</evidence>
<name>A0ABX0MMC5_9BURK</name>
<sequence>MTRARGRPLQGTGVSRDHIVNAALQLLSQGGGKTLTMRSIATQLNVSPMGLYNHFSDRAELLVALAERVYSDVLDAGSASTNPLAEVQALLTRYHDAVSRYPQLTLEIFAEPKAFSGVVRLITDRLSALLAALTPEHVLWRDILIDHAHGSGLALISVRDNPEQTILLRDQYRTALDRLSGCLQG</sequence>
<evidence type="ECO:0000259" key="5">
    <source>
        <dbReference type="PROSITE" id="PS50977"/>
    </source>
</evidence>
<dbReference type="RefSeq" id="WP_167082060.1">
    <property type="nucleotide sequence ID" value="NZ_VVIW01000045.1"/>
</dbReference>
<accession>A0ABX0MMC5</accession>
<feature type="domain" description="HTH tetR-type" evidence="5">
    <location>
        <begin position="13"/>
        <end position="73"/>
    </location>
</feature>
<reference evidence="6 7" key="1">
    <citation type="submission" date="2019-09" db="EMBL/GenBank/DDBJ databases">
        <title>Taxonomy of Antarctic Massilia spp.: description of Massilia rubra sp. nov., Massilia aquatica sp. nov., Massilia mucilaginosa sp. nov., Massilia frigida sp. nov. isolated from streams, lakes and regoliths.</title>
        <authorList>
            <person name="Holochova P."/>
            <person name="Sedlacek I."/>
            <person name="Kralova S."/>
            <person name="Maslanova I."/>
            <person name="Busse H.-J."/>
            <person name="Stankova E."/>
            <person name="Vrbovska V."/>
            <person name="Kovarovic V."/>
            <person name="Bartak M."/>
            <person name="Svec P."/>
            <person name="Pantucek R."/>
        </authorList>
    </citation>
    <scope>NUCLEOTIDE SEQUENCE [LARGE SCALE GENOMIC DNA]</scope>
    <source>
        <strain evidence="6 7">CCM 8693</strain>
    </source>
</reference>
<keyword evidence="3" id="KW-0804">Transcription</keyword>
<dbReference type="EMBL" id="VVIW01000045">
    <property type="protein sequence ID" value="NHZ44926.1"/>
    <property type="molecule type" value="Genomic_DNA"/>
</dbReference>
<dbReference type="PANTHER" id="PTHR30055:SF234">
    <property type="entry name" value="HTH-TYPE TRANSCRIPTIONAL REGULATOR BETI"/>
    <property type="match status" value="1"/>
</dbReference>
<dbReference type="Proteomes" id="UP000819052">
    <property type="component" value="Unassembled WGS sequence"/>
</dbReference>
<protein>
    <submittedName>
        <fullName evidence="6">TetR/AcrR family transcriptional regulator</fullName>
    </submittedName>
</protein>
<feature type="DNA-binding region" description="H-T-H motif" evidence="4">
    <location>
        <begin position="36"/>
        <end position="55"/>
    </location>
</feature>
<keyword evidence="7" id="KW-1185">Reference proteome</keyword>
<dbReference type="SUPFAM" id="SSF46689">
    <property type="entry name" value="Homeodomain-like"/>
    <property type="match status" value="1"/>
</dbReference>
<proteinExistence type="predicted"/>
<dbReference type="InterPro" id="IPR001647">
    <property type="entry name" value="HTH_TetR"/>
</dbReference>
<dbReference type="PANTHER" id="PTHR30055">
    <property type="entry name" value="HTH-TYPE TRANSCRIPTIONAL REGULATOR RUTR"/>
    <property type="match status" value="1"/>
</dbReference>
<evidence type="ECO:0000313" key="6">
    <source>
        <dbReference type="EMBL" id="NHZ44926.1"/>
    </source>
</evidence>
<dbReference type="PROSITE" id="PS50977">
    <property type="entry name" value="HTH_TETR_2"/>
    <property type="match status" value="1"/>
</dbReference>
<evidence type="ECO:0000256" key="3">
    <source>
        <dbReference type="ARBA" id="ARBA00023163"/>
    </source>
</evidence>
<keyword evidence="2 4" id="KW-0238">DNA-binding</keyword>
<gene>
    <name evidence="6" type="ORF">F1609_32980</name>
</gene>
<dbReference type="Gene3D" id="1.10.357.10">
    <property type="entry name" value="Tetracycline Repressor, domain 2"/>
    <property type="match status" value="1"/>
</dbReference>
<dbReference type="Pfam" id="PF00440">
    <property type="entry name" value="TetR_N"/>
    <property type="match status" value="1"/>
</dbReference>
<dbReference type="InterPro" id="IPR009057">
    <property type="entry name" value="Homeodomain-like_sf"/>
</dbReference>
<keyword evidence="1" id="KW-0805">Transcription regulation</keyword>
<dbReference type="InterPro" id="IPR050109">
    <property type="entry name" value="HTH-type_TetR-like_transc_reg"/>
</dbReference>
<evidence type="ECO:0000256" key="4">
    <source>
        <dbReference type="PROSITE-ProRule" id="PRU00335"/>
    </source>
</evidence>
<organism evidence="6 7">
    <name type="scientific">Massilia aquatica</name>
    <dbReference type="NCBI Taxonomy" id="2609000"/>
    <lineage>
        <taxon>Bacteria</taxon>
        <taxon>Pseudomonadati</taxon>
        <taxon>Pseudomonadota</taxon>
        <taxon>Betaproteobacteria</taxon>
        <taxon>Burkholderiales</taxon>
        <taxon>Oxalobacteraceae</taxon>
        <taxon>Telluria group</taxon>
        <taxon>Massilia</taxon>
    </lineage>
</organism>
<evidence type="ECO:0000256" key="1">
    <source>
        <dbReference type="ARBA" id="ARBA00023015"/>
    </source>
</evidence>
<dbReference type="PRINTS" id="PR00455">
    <property type="entry name" value="HTHTETR"/>
</dbReference>
<evidence type="ECO:0000256" key="2">
    <source>
        <dbReference type="ARBA" id="ARBA00023125"/>
    </source>
</evidence>
<comment type="caution">
    <text evidence="6">The sequence shown here is derived from an EMBL/GenBank/DDBJ whole genome shotgun (WGS) entry which is preliminary data.</text>
</comment>